<protein>
    <submittedName>
        <fullName evidence="1">Tail protein</fullName>
    </submittedName>
</protein>
<proteinExistence type="predicted"/>
<sequence>MNIENFPTSEAAKRMMGYITGNGFYDRSYVGKWIFQVMGVEMDEARRIIEDELPYQAFPETATWGLRYHEEKFGLPIRENLSPEERRKLILDRRDTKAPITPWRLEKMVNSILGCDVKVVDIHEPDNKISHPNTFIVYLEGEGEFSLQKGIDKINDAKQSHTSYELHVRLAVFVLVENILFNRMTVRMPITWWGATWDGEYPFDGSIYFNARQPPYFYMAVPFNIPNVIKIENLRVSHRVTKISEYGDLLMKIVHRIPITWWGASFDGRYLFDGEALLNAARPPEFGRVAYNFDSFNAEEVLFGHAEIAAAEIKNENTCKVRDVHRASFLWPDYVITFDGELSFDGEETFSQESPPKVTSITHRINAEIDEDFGVAIYIPSKAILFNGACAFDGANDFNSGREDL</sequence>
<accession>A0A8S5QTG2</accession>
<dbReference type="InterPro" id="IPR018755">
    <property type="entry name" value="Phage_Mu_Gp48"/>
</dbReference>
<name>A0A8S5QTG2_9CAUD</name>
<reference evidence="1" key="1">
    <citation type="journal article" date="2021" name="Proc. Natl. Acad. Sci. U.S.A.">
        <title>A Catalog of Tens of Thousands of Viruses from Human Metagenomes Reveals Hidden Associations with Chronic Diseases.</title>
        <authorList>
            <person name="Tisza M.J."/>
            <person name="Buck C.B."/>
        </authorList>
    </citation>
    <scope>NUCLEOTIDE SEQUENCE</scope>
    <source>
        <strain evidence="1">Ct7zc7</strain>
    </source>
</reference>
<evidence type="ECO:0000313" key="1">
    <source>
        <dbReference type="EMBL" id="DAE21948.1"/>
    </source>
</evidence>
<dbReference type="Pfam" id="PF10076">
    <property type="entry name" value="Phage_Mu_Gp48"/>
    <property type="match status" value="1"/>
</dbReference>
<organism evidence="1">
    <name type="scientific">Myoviridae sp. ct7zc7</name>
    <dbReference type="NCBI Taxonomy" id="2826620"/>
    <lineage>
        <taxon>Viruses</taxon>
        <taxon>Duplodnaviria</taxon>
        <taxon>Heunggongvirae</taxon>
        <taxon>Uroviricota</taxon>
        <taxon>Caudoviricetes</taxon>
    </lineage>
</organism>
<dbReference type="EMBL" id="BK015722">
    <property type="protein sequence ID" value="DAE21948.1"/>
    <property type="molecule type" value="Genomic_DNA"/>
</dbReference>